<name>A0A062V2E2_9EURY</name>
<evidence type="ECO:0000313" key="1">
    <source>
        <dbReference type="EMBL" id="KCZ70798.1"/>
    </source>
</evidence>
<gene>
    <name evidence="1" type="ORF">ANME2D_02823</name>
</gene>
<proteinExistence type="predicted"/>
<keyword evidence="2" id="KW-1185">Reference proteome</keyword>
<protein>
    <submittedName>
        <fullName evidence="1">Uncharacterized protein</fullName>
    </submittedName>
</protein>
<comment type="caution">
    <text evidence="1">The sequence shown here is derived from an EMBL/GenBank/DDBJ whole genome shotgun (WGS) entry which is preliminary data.</text>
</comment>
<dbReference type="AlphaFoldDB" id="A0A062V2E2"/>
<organism evidence="1 2">
    <name type="scientific">Candidatus Methanoperedens nitratireducens</name>
    <dbReference type="NCBI Taxonomy" id="1392998"/>
    <lineage>
        <taxon>Archaea</taxon>
        <taxon>Methanobacteriati</taxon>
        <taxon>Methanobacteriota</taxon>
        <taxon>Stenosarchaea group</taxon>
        <taxon>Methanomicrobia</taxon>
        <taxon>Methanosarcinales</taxon>
        <taxon>ANME-2 cluster</taxon>
        <taxon>Candidatus Methanoperedentaceae</taxon>
        <taxon>Candidatus Methanoperedens</taxon>
    </lineage>
</organism>
<evidence type="ECO:0000313" key="2">
    <source>
        <dbReference type="Proteomes" id="UP000027153"/>
    </source>
</evidence>
<reference evidence="1 2" key="1">
    <citation type="journal article" date="2013" name="Nature">
        <title>Anaerobic oxidation of methane coupled to nitrate reduction in a novel archaeal lineage.</title>
        <authorList>
            <person name="Haroon M.F."/>
            <person name="Hu S."/>
            <person name="Shi Y."/>
            <person name="Imelfort M."/>
            <person name="Keller J."/>
            <person name="Hugenholtz P."/>
            <person name="Yuan Z."/>
            <person name="Tyson G.W."/>
        </authorList>
    </citation>
    <scope>NUCLEOTIDE SEQUENCE [LARGE SCALE GENOMIC DNA]</scope>
    <source>
        <strain evidence="1 2">ANME-2d</strain>
    </source>
</reference>
<accession>A0A062V2E2</accession>
<sequence>MCSVGDMFDIDISGEAKVNEYICRDCGKEFKGIGKNLRCPACHSMNSEVK</sequence>
<dbReference type="RefSeq" id="WP_198527435.1">
    <property type="nucleotide sequence ID" value="NZ_JMIY01000007.1"/>
</dbReference>
<dbReference type="OrthoDB" id="102288at2157"/>
<dbReference type="EMBL" id="JMIY01000007">
    <property type="protein sequence ID" value="KCZ70798.1"/>
    <property type="molecule type" value="Genomic_DNA"/>
</dbReference>
<dbReference type="Proteomes" id="UP000027153">
    <property type="component" value="Unassembled WGS sequence"/>
</dbReference>